<comment type="similarity">
    <text evidence="2">Belongs to the EamA transporter family.</text>
</comment>
<dbReference type="RefSeq" id="WP_208046201.1">
    <property type="nucleotide sequence ID" value="NZ_JAGDYL010000018.1"/>
</dbReference>
<feature type="transmembrane region" description="Helical" evidence="8">
    <location>
        <begin position="109"/>
        <end position="127"/>
    </location>
</feature>
<evidence type="ECO:0000313" key="10">
    <source>
        <dbReference type="Proteomes" id="UP000664398"/>
    </source>
</evidence>
<sequence length="300" mass="32025">MPGPIGSGARGVLVSVSSSVLFAGVYFFTPYLAPASAEGLWGLRFLLTIPLIVLVLLSSRAWPLASAIGRRIRAKPALLLPLCASSVLLSAQIWLFGWAPLHGRGLQVALGYFLLPLVLVVVGRILYRDRLTRWQWVAAGIAAAGVVFELFRVGGISWETLLVAGAYPVYFVLRRSLGTGHLGGMFWDFALAAPAAAFFLIREVVATPALAENPTLVWLGPLYAVVTGLALVCYLTASKLLSLSLFGLLSYLEPALLMVASLANGEQITPGELVMYGAIWVAVLVILVGGVVQLVRARRG</sequence>
<feature type="transmembrane region" description="Helical" evidence="8">
    <location>
        <begin position="275"/>
        <end position="295"/>
    </location>
</feature>
<dbReference type="InterPro" id="IPR004626">
    <property type="entry name" value="RarD"/>
</dbReference>
<evidence type="ECO:0000313" key="9">
    <source>
        <dbReference type="EMBL" id="MBO1805729.1"/>
    </source>
</evidence>
<feature type="transmembrane region" description="Helical" evidence="8">
    <location>
        <begin position="243"/>
        <end position="263"/>
    </location>
</feature>
<feature type="transmembrane region" description="Helical" evidence="8">
    <location>
        <begin position="39"/>
        <end position="57"/>
    </location>
</feature>
<evidence type="ECO:0000256" key="6">
    <source>
        <dbReference type="ARBA" id="ARBA00022989"/>
    </source>
</evidence>
<accession>A0A939LVV9</accession>
<feature type="transmembrane region" description="Helical" evidence="8">
    <location>
        <begin position="156"/>
        <end position="173"/>
    </location>
</feature>
<name>A0A939LVV9_9MICO</name>
<dbReference type="EMBL" id="JAGDYL010000018">
    <property type="protein sequence ID" value="MBO1805729.1"/>
    <property type="molecule type" value="Genomic_DNA"/>
</dbReference>
<feature type="transmembrane region" description="Helical" evidence="8">
    <location>
        <begin position="185"/>
        <end position="205"/>
    </location>
</feature>
<dbReference type="SUPFAM" id="SSF103481">
    <property type="entry name" value="Multidrug resistance efflux transporter EmrE"/>
    <property type="match status" value="2"/>
</dbReference>
<comment type="subcellular location">
    <subcellularLocation>
        <location evidence="1">Cell membrane</location>
        <topology evidence="1">Multi-pass membrane protein</topology>
    </subcellularLocation>
</comment>
<dbReference type="GO" id="GO:0005886">
    <property type="term" value="C:plasma membrane"/>
    <property type="evidence" value="ECO:0007669"/>
    <property type="project" value="UniProtKB-SubCell"/>
</dbReference>
<keyword evidence="5 8" id="KW-0812">Transmembrane</keyword>
<feature type="transmembrane region" description="Helical" evidence="8">
    <location>
        <begin position="217"/>
        <end position="236"/>
    </location>
</feature>
<dbReference type="InterPro" id="IPR037185">
    <property type="entry name" value="EmrE-like"/>
</dbReference>
<keyword evidence="7 8" id="KW-0472">Membrane</keyword>
<dbReference type="Proteomes" id="UP000664398">
    <property type="component" value="Unassembled WGS sequence"/>
</dbReference>
<evidence type="ECO:0000256" key="2">
    <source>
        <dbReference type="ARBA" id="ARBA00007362"/>
    </source>
</evidence>
<proteinExistence type="inferred from homology"/>
<keyword evidence="4" id="KW-1003">Cell membrane</keyword>
<dbReference type="AlphaFoldDB" id="A0A939LVV9"/>
<evidence type="ECO:0000256" key="1">
    <source>
        <dbReference type="ARBA" id="ARBA00004651"/>
    </source>
</evidence>
<feature type="transmembrane region" description="Helical" evidence="8">
    <location>
        <begin position="134"/>
        <end position="150"/>
    </location>
</feature>
<evidence type="ECO:0000256" key="3">
    <source>
        <dbReference type="ARBA" id="ARBA00022448"/>
    </source>
</evidence>
<organism evidence="9 10">
    <name type="scientific">Leucobacter ruminantium</name>
    <dbReference type="NCBI Taxonomy" id="1289170"/>
    <lineage>
        <taxon>Bacteria</taxon>
        <taxon>Bacillati</taxon>
        <taxon>Actinomycetota</taxon>
        <taxon>Actinomycetes</taxon>
        <taxon>Micrococcales</taxon>
        <taxon>Microbacteriaceae</taxon>
        <taxon>Leucobacter</taxon>
    </lineage>
</organism>
<protein>
    <submittedName>
        <fullName evidence="9">EamA family transporter RarD</fullName>
    </submittedName>
</protein>
<feature type="transmembrane region" description="Helical" evidence="8">
    <location>
        <begin position="78"/>
        <end position="97"/>
    </location>
</feature>
<evidence type="ECO:0000256" key="8">
    <source>
        <dbReference type="SAM" id="Phobius"/>
    </source>
</evidence>
<keyword evidence="3" id="KW-0813">Transport</keyword>
<reference evidence="9" key="1">
    <citation type="submission" date="2021-03" db="EMBL/GenBank/DDBJ databases">
        <title>Leucobacter chromiisoli sp. nov., isolated from chromium-containing soil of chemical plant.</title>
        <authorList>
            <person name="Xu Z."/>
        </authorList>
    </citation>
    <scope>NUCLEOTIDE SEQUENCE</scope>
    <source>
        <strain evidence="9">A2</strain>
    </source>
</reference>
<comment type="caution">
    <text evidence="9">The sequence shown here is derived from an EMBL/GenBank/DDBJ whole genome shotgun (WGS) entry which is preliminary data.</text>
</comment>
<feature type="transmembrane region" description="Helical" evidence="8">
    <location>
        <begin position="12"/>
        <end position="33"/>
    </location>
</feature>
<evidence type="ECO:0000256" key="4">
    <source>
        <dbReference type="ARBA" id="ARBA00022475"/>
    </source>
</evidence>
<gene>
    <name evidence="9" type="primary">rarD</name>
    <name evidence="9" type="ORF">J4H91_10435</name>
</gene>
<keyword evidence="10" id="KW-1185">Reference proteome</keyword>
<dbReference type="NCBIfam" id="TIGR00688">
    <property type="entry name" value="rarD"/>
    <property type="match status" value="1"/>
</dbReference>
<evidence type="ECO:0000256" key="7">
    <source>
        <dbReference type="ARBA" id="ARBA00023136"/>
    </source>
</evidence>
<keyword evidence="6 8" id="KW-1133">Transmembrane helix</keyword>
<evidence type="ECO:0000256" key="5">
    <source>
        <dbReference type="ARBA" id="ARBA00022692"/>
    </source>
</evidence>